<evidence type="ECO:0000256" key="4">
    <source>
        <dbReference type="ARBA" id="ARBA00022840"/>
    </source>
</evidence>
<dbReference type="InterPro" id="IPR027417">
    <property type="entry name" value="P-loop_NTPase"/>
</dbReference>
<reference evidence="6 7" key="1">
    <citation type="submission" date="2019-01" db="EMBL/GenBank/DDBJ databases">
        <authorList>
            <consortium name="Pathogen Informatics"/>
        </authorList>
    </citation>
    <scope>NUCLEOTIDE SEQUENCE [LARGE SCALE GENOMIC DNA]</scope>
    <source>
        <strain evidence="6 7">NCTC10172</strain>
    </source>
</reference>
<dbReference type="GO" id="GO:0016887">
    <property type="term" value="F:ATP hydrolysis activity"/>
    <property type="evidence" value="ECO:0007669"/>
    <property type="project" value="InterPro"/>
</dbReference>
<evidence type="ECO:0000256" key="2">
    <source>
        <dbReference type="ARBA" id="ARBA00022448"/>
    </source>
</evidence>
<organism evidence="6 7">
    <name type="scientific">Acholeplasma hippikon</name>
    <dbReference type="NCBI Taxonomy" id="264636"/>
    <lineage>
        <taxon>Bacteria</taxon>
        <taxon>Bacillati</taxon>
        <taxon>Mycoplasmatota</taxon>
        <taxon>Mollicutes</taxon>
        <taxon>Acholeplasmatales</taxon>
        <taxon>Acholeplasmataceae</taxon>
        <taxon>Acholeplasma</taxon>
    </lineage>
</organism>
<keyword evidence="7" id="KW-1185">Reference proteome</keyword>
<dbReference type="Gene3D" id="3.40.50.300">
    <property type="entry name" value="P-loop containing nucleotide triphosphate hydrolases"/>
    <property type="match status" value="1"/>
</dbReference>
<dbReference type="EMBL" id="LR215050">
    <property type="protein sequence ID" value="VEU82700.1"/>
    <property type="molecule type" value="Genomic_DNA"/>
</dbReference>
<feature type="domain" description="ABC transporter" evidence="5">
    <location>
        <begin position="4"/>
        <end position="232"/>
    </location>
</feature>
<comment type="similarity">
    <text evidence="1">Belongs to the ABC transporter superfamily.</text>
</comment>
<evidence type="ECO:0000259" key="5">
    <source>
        <dbReference type="PROSITE" id="PS50893"/>
    </source>
</evidence>
<dbReference type="KEGG" id="ahk:NCTC10172_00720"/>
<evidence type="ECO:0000256" key="1">
    <source>
        <dbReference type="ARBA" id="ARBA00005417"/>
    </source>
</evidence>
<proteinExistence type="inferred from homology"/>
<dbReference type="GO" id="GO:0005524">
    <property type="term" value="F:ATP binding"/>
    <property type="evidence" value="ECO:0007669"/>
    <property type="project" value="UniProtKB-KW"/>
</dbReference>
<dbReference type="Proteomes" id="UP000290909">
    <property type="component" value="Chromosome"/>
</dbReference>
<sequence>MQIVTIQNLKKIFKDKEVLKGINLEIPENSIFGFIGKNGAGKTTTMKSILGLLKVDEGSIKIYDDIVTFGENKTNKYIGYLPDVPEFYRFMNAREYLKLCGEALGLANDIVVKRTEELLTLVGLANEVSRIKGYSRGMKQRLGIAQALLGKPKLLICDEPTSALDPKGRKEILDILSSVKNETTVLFSTHILTDVERICTHVVFLDEGVIKLQGKIDEIKKMHQSNEYIIQFLDENHAKKISKRFELDLVNPIEVKVLVQKLNEVLAYMIKENIAFSKIEFLEKTLESFYLEVIQKWSRFYHFSRKNY</sequence>
<name>A0A449BJV1_9MOLU</name>
<keyword evidence="3" id="KW-0547">Nucleotide-binding</keyword>
<evidence type="ECO:0000256" key="3">
    <source>
        <dbReference type="ARBA" id="ARBA00022741"/>
    </source>
</evidence>
<dbReference type="InterPro" id="IPR003593">
    <property type="entry name" value="AAA+_ATPase"/>
</dbReference>
<dbReference type="PANTHER" id="PTHR43335:SF4">
    <property type="entry name" value="ABC TRANSPORTER, ATP-BINDING PROTEIN"/>
    <property type="match status" value="1"/>
</dbReference>
<dbReference type="InterPro" id="IPR003439">
    <property type="entry name" value="ABC_transporter-like_ATP-bd"/>
</dbReference>
<keyword evidence="4 6" id="KW-0067">ATP-binding</keyword>
<gene>
    <name evidence="6" type="primary">bcrA_2</name>
    <name evidence="6" type="ORF">NCTC10172_00720</name>
</gene>
<dbReference type="SUPFAM" id="SSF52540">
    <property type="entry name" value="P-loop containing nucleoside triphosphate hydrolases"/>
    <property type="match status" value="1"/>
</dbReference>
<protein>
    <submittedName>
        <fullName evidence="6">ABC transporter ATP-binding protein</fullName>
    </submittedName>
</protein>
<dbReference type="STRING" id="1408416.GCA_000702765_00082"/>
<evidence type="ECO:0000313" key="6">
    <source>
        <dbReference type="EMBL" id="VEU82700.1"/>
    </source>
</evidence>
<dbReference type="Pfam" id="PF00005">
    <property type="entry name" value="ABC_tran"/>
    <property type="match status" value="1"/>
</dbReference>
<evidence type="ECO:0000313" key="7">
    <source>
        <dbReference type="Proteomes" id="UP000290909"/>
    </source>
</evidence>
<dbReference type="SMART" id="SM00382">
    <property type="entry name" value="AAA"/>
    <property type="match status" value="1"/>
</dbReference>
<dbReference type="PROSITE" id="PS50893">
    <property type="entry name" value="ABC_TRANSPORTER_2"/>
    <property type="match status" value="1"/>
</dbReference>
<dbReference type="AlphaFoldDB" id="A0A449BJV1"/>
<accession>A0A449BJV1</accession>
<dbReference type="PANTHER" id="PTHR43335">
    <property type="entry name" value="ABC TRANSPORTER, ATP-BINDING PROTEIN"/>
    <property type="match status" value="1"/>
</dbReference>
<keyword evidence="2" id="KW-0813">Transport</keyword>
<dbReference type="CDD" id="cd03230">
    <property type="entry name" value="ABC_DR_subfamily_A"/>
    <property type="match status" value="1"/>
</dbReference>